<reference evidence="1 2" key="1">
    <citation type="submission" date="2024-01" db="EMBL/GenBank/DDBJ databases">
        <authorList>
            <person name="Allen C."/>
            <person name="Tagirdzhanova G."/>
        </authorList>
    </citation>
    <scope>NUCLEOTIDE SEQUENCE [LARGE SCALE GENOMIC DNA]</scope>
    <source>
        <strain evidence="1 2">CBS 119000</strain>
    </source>
</reference>
<dbReference type="Proteomes" id="UP001642502">
    <property type="component" value="Unassembled WGS sequence"/>
</dbReference>
<sequence>MNYSARKYGFGWWLPDKFDFIRWRPNDEIAAHVASKATLWPGARSFKRRGGVVSVDTGRRAQYLVDQLTEKNEDLLTTSHAVEQWRALLICIVIRQYDLFVWERVWALSQRTKYWSFRKEAMRLYGPGSPPPFCWEVFRELFLVRGLPELPNILFGPSGKALSALQLIECLFDPIEPESDQSGRKKTTPSASAWMNSPYRALTKHCVELVKKLSGEAAAKSWLRELYLAVALTHWILPAPTARGMFTICDKAGQRAKENRINWFSSVFSEFTDSGAKLPHEADHYHDPRNGGSVKMITRARYMWDTYHLAIRLDYAGEDGRLWTKTGTEPHSTYLVLLLALARSSEKRKVGSLTTKADFDSKNTGISCYTVRSAPYTVCASSVGKPKFETIYDEAKTTLRWVRGANVVELQRPPIFLEMEELKRGDNHVLDWFRERLELLHEKHSQLAPVKVKSAMIVPWWRVKKG</sequence>
<keyword evidence="2" id="KW-1185">Reference proteome</keyword>
<organism evidence="1 2">
    <name type="scientific">Sporothrix epigloea</name>
    <dbReference type="NCBI Taxonomy" id="1892477"/>
    <lineage>
        <taxon>Eukaryota</taxon>
        <taxon>Fungi</taxon>
        <taxon>Dikarya</taxon>
        <taxon>Ascomycota</taxon>
        <taxon>Pezizomycotina</taxon>
        <taxon>Sordariomycetes</taxon>
        <taxon>Sordariomycetidae</taxon>
        <taxon>Ophiostomatales</taxon>
        <taxon>Ophiostomataceae</taxon>
        <taxon>Sporothrix</taxon>
    </lineage>
</organism>
<evidence type="ECO:0000313" key="2">
    <source>
        <dbReference type="Proteomes" id="UP001642502"/>
    </source>
</evidence>
<comment type="caution">
    <text evidence="1">The sequence shown here is derived from an EMBL/GenBank/DDBJ whole genome shotgun (WGS) entry which is preliminary data.</text>
</comment>
<accession>A0ABP0E966</accession>
<protein>
    <submittedName>
        <fullName evidence="1">Uncharacterized protein</fullName>
    </submittedName>
</protein>
<proteinExistence type="predicted"/>
<evidence type="ECO:0000313" key="1">
    <source>
        <dbReference type="EMBL" id="CAK7275605.1"/>
    </source>
</evidence>
<name>A0ABP0E966_9PEZI</name>
<gene>
    <name evidence="1" type="ORF">SEPCBS119000_006757</name>
</gene>
<dbReference type="EMBL" id="CAWUON010000305">
    <property type="protein sequence ID" value="CAK7275605.1"/>
    <property type="molecule type" value="Genomic_DNA"/>
</dbReference>